<feature type="signal peptide" evidence="1">
    <location>
        <begin position="1"/>
        <end position="20"/>
    </location>
</feature>
<dbReference type="Proteomes" id="UP000284283">
    <property type="component" value="Unassembled WGS sequence"/>
</dbReference>
<proteinExistence type="predicted"/>
<sequence length="191" mass="20921">MKTSLLAVGILAILPLAASAAEGLSYDYAEAAYAETRDGGYSAQGLAVNGSYALNPNFNLFGDFTRQKTDFKDRSFHLWHVGVGYSHEIANHTDLVSRVAYSSATPASPLITFGGWSAEAGIRTSFSPYLEVFALLGYEDYLKKKGYDPKGQYHLDLGAQAKLNRTWSLSADMKMGRMGDIAWFVGPRLSW</sequence>
<dbReference type="NCBIfam" id="TIGR04273">
    <property type="entry name" value="Y_sulf_Ax21"/>
    <property type="match status" value="1"/>
</dbReference>
<dbReference type="GeneID" id="69688438"/>
<feature type="chain" id="PRO_5041923536" evidence="1">
    <location>
        <begin position="21"/>
        <end position="191"/>
    </location>
</feature>
<protein>
    <submittedName>
        <fullName evidence="2">Ax21 family protein</fullName>
    </submittedName>
</protein>
<reference evidence="2 3" key="1">
    <citation type="submission" date="2018-03" db="EMBL/GenBank/DDBJ databases">
        <authorList>
            <person name="Wu G."/>
        </authorList>
    </citation>
    <scope>NUCLEOTIDE SEQUENCE [LARGE SCALE GENOMIC DNA]</scope>
    <source>
        <strain evidence="2 3">SAM-118</strain>
    </source>
</reference>
<evidence type="ECO:0000313" key="3">
    <source>
        <dbReference type="Proteomes" id="UP000284283"/>
    </source>
</evidence>
<dbReference type="AlphaFoldDB" id="A0AAE8F997"/>
<keyword evidence="1" id="KW-0732">Signal</keyword>
<dbReference type="InterPro" id="IPR026364">
    <property type="entry name" value="Ax21"/>
</dbReference>
<dbReference type="SUPFAM" id="SSF56935">
    <property type="entry name" value="Porins"/>
    <property type="match status" value="1"/>
</dbReference>
<accession>A0AAE8F997</accession>
<dbReference type="NCBIfam" id="NF041455">
    <property type="entry name" value="DSF_Ax21"/>
    <property type="match status" value="1"/>
</dbReference>
<evidence type="ECO:0000313" key="2">
    <source>
        <dbReference type="EMBL" id="RNL04358.1"/>
    </source>
</evidence>
<dbReference type="RefSeq" id="WP_010382083.1">
    <property type="nucleotide sequence ID" value="NZ_CP025272.1"/>
</dbReference>
<organism evidence="2 3">
    <name type="scientific">Xanthomonas vasicola pv. vasculorum</name>
    <dbReference type="NCBI Taxonomy" id="325776"/>
    <lineage>
        <taxon>Bacteria</taxon>
        <taxon>Pseudomonadati</taxon>
        <taxon>Pseudomonadota</taxon>
        <taxon>Gammaproteobacteria</taxon>
        <taxon>Lysobacterales</taxon>
        <taxon>Lysobacteraceae</taxon>
        <taxon>Xanthomonas</taxon>
    </lineage>
</organism>
<evidence type="ECO:0000256" key="1">
    <source>
        <dbReference type="SAM" id="SignalP"/>
    </source>
</evidence>
<dbReference type="Gene3D" id="2.40.160.10">
    <property type="entry name" value="Porin"/>
    <property type="match status" value="1"/>
</dbReference>
<name>A0AAE8F997_XANVA</name>
<dbReference type="EMBL" id="PYTT01000061">
    <property type="protein sequence ID" value="RNL04358.1"/>
    <property type="molecule type" value="Genomic_DNA"/>
</dbReference>
<dbReference type="KEGG" id="xva:C7V42_02350"/>
<dbReference type="InterPro" id="IPR023614">
    <property type="entry name" value="Porin_dom_sf"/>
</dbReference>
<gene>
    <name evidence="2" type="ORF">C9386_06315</name>
</gene>
<comment type="caution">
    <text evidence="2">The sequence shown here is derived from an EMBL/GenBank/DDBJ whole genome shotgun (WGS) entry which is preliminary data.</text>
</comment>